<evidence type="ECO:0000313" key="6">
    <source>
        <dbReference type="Proteomes" id="UP000051887"/>
    </source>
</evidence>
<dbReference type="Proteomes" id="UP000051887">
    <property type="component" value="Unassembled WGS sequence"/>
</dbReference>
<sequence>MMITRFPTRASGPAERLAGFMAHLRGNGFTLGPQETAQALEALHQVDVRDVFQVRLALRAMLVPDAEGWRRFDDLFDAYWFNAGKQKMGQAKSDHVKVQAQKPMLWQDHFGETRDGTEGVEDTPMTADPEGEDEAEGTDGQLIATRQDNLSKRDLRELMDEDSLRRAEEAAERLGKALRDKRSRRRKQARKGPALDLRRILRGSLASGGDPLRLFHRKRPLRPLRVVALCDVSGSMTVYARVFLAFLKGLIGSDTQAEAYLFHTRLLRVTDTLRDHDSLRAAGRLSLMAEGFGGGTDISGCLRSFLQHHAGRVLNGRTVVLILSDGYCTSSPQDLGSVLARIKRRSRRIVWLNPLKGWQGYEPVAAAMQEALPHLDAHLPANTIEALAALEPEFARL</sequence>
<dbReference type="PIRSF" id="PIRSF010256">
    <property type="entry name" value="CoxE_vWa"/>
    <property type="match status" value="1"/>
</dbReference>
<keyword evidence="5" id="KW-1185">Reference proteome</keyword>
<dbReference type="Proteomes" id="UP000051086">
    <property type="component" value="Unassembled WGS sequence"/>
</dbReference>
<name>A0A0P1G2X3_9RHOB</name>
<dbReference type="AlphaFoldDB" id="A0A0P1G2X3"/>
<dbReference type="PANTHER" id="PTHR39338:SF6">
    <property type="entry name" value="BLL5662 PROTEIN"/>
    <property type="match status" value="1"/>
</dbReference>
<dbReference type="InterPro" id="IPR002035">
    <property type="entry name" value="VWF_A"/>
</dbReference>
<dbReference type="Gene3D" id="3.40.50.410">
    <property type="entry name" value="von Willebrand factor, type A domain"/>
    <property type="match status" value="1"/>
</dbReference>
<dbReference type="EMBL" id="CYSB01000029">
    <property type="protein sequence ID" value="CUH67222.1"/>
    <property type="molecule type" value="Genomic_DNA"/>
</dbReference>
<dbReference type="EMBL" id="CYSC01000043">
    <property type="protein sequence ID" value="CUH73794.1"/>
    <property type="molecule type" value="Genomic_DNA"/>
</dbReference>
<proteinExistence type="predicted"/>
<reference evidence="4 6" key="2">
    <citation type="submission" date="2015-09" db="EMBL/GenBank/DDBJ databases">
        <authorList>
            <consortium name="Swine Surveillance"/>
        </authorList>
    </citation>
    <scope>NUCLEOTIDE SEQUENCE [LARGE SCALE GENOMIC DNA]</scope>
    <source>
        <strain evidence="4 6">5120</strain>
    </source>
</reference>
<dbReference type="RefSeq" id="WP_058244943.1">
    <property type="nucleotide sequence ID" value="NZ_CYSB01000029.1"/>
</dbReference>
<dbReference type="Pfam" id="PF05762">
    <property type="entry name" value="VWA_CoxE"/>
    <property type="match status" value="1"/>
</dbReference>
<dbReference type="SMART" id="SM00327">
    <property type="entry name" value="VWA"/>
    <property type="match status" value="1"/>
</dbReference>
<evidence type="ECO:0000313" key="4">
    <source>
        <dbReference type="EMBL" id="CUH73794.1"/>
    </source>
</evidence>
<evidence type="ECO:0000256" key="1">
    <source>
        <dbReference type="SAM" id="MobiDB-lite"/>
    </source>
</evidence>
<dbReference type="CDD" id="cd00198">
    <property type="entry name" value="vWFA"/>
    <property type="match status" value="1"/>
</dbReference>
<feature type="compositionally biased region" description="Basic residues" evidence="1">
    <location>
        <begin position="181"/>
        <end position="190"/>
    </location>
</feature>
<feature type="region of interest" description="Disordered" evidence="1">
    <location>
        <begin position="111"/>
        <end position="146"/>
    </location>
</feature>
<protein>
    <submittedName>
        <fullName evidence="4">VWA domain containing CoxE-like protein</fullName>
    </submittedName>
</protein>
<accession>A0A0P1G2X3</accession>
<feature type="region of interest" description="Disordered" evidence="1">
    <location>
        <begin position="174"/>
        <end position="193"/>
    </location>
</feature>
<gene>
    <name evidence="3" type="ORF">TL5118_02094</name>
    <name evidence="4" type="ORF">TL5120_03609</name>
</gene>
<dbReference type="OrthoDB" id="9790469at2"/>
<evidence type="ECO:0000259" key="2">
    <source>
        <dbReference type="SMART" id="SM00327"/>
    </source>
</evidence>
<evidence type="ECO:0000313" key="5">
    <source>
        <dbReference type="Proteomes" id="UP000051086"/>
    </source>
</evidence>
<organism evidence="4 6">
    <name type="scientific">Thalassovita autumnalis</name>
    <dbReference type="NCBI Taxonomy" id="2072972"/>
    <lineage>
        <taxon>Bacteria</taxon>
        <taxon>Pseudomonadati</taxon>
        <taxon>Pseudomonadota</taxon>
        <taxon>Alphaproteobacteria</taxon>
        <taxon>Rhodobacterales</taxon>
        <taxon>Roseobacteraceae</taxon>
        <taxon>Thalassovita</taxon>
    </lineage>
</organism>
<dbReference type="InterPro" id="IPR036465">
    <property type="entry name" value="vWFA_dom_sf"/>
</dbReference>
<dbReference type="SUPFAM" id="SSF53300">
    <property type="entry name" value="vWA-like"/>
    <property type="match status" value="1"/>
</dbReference>
<dbReference type="InterPro" id="IPR011195">
    <property type="entry name" value="UCP010256"/>
</dbReference>
<dbReference type="PANTHER" id="PTHR39338">
    <property type="entry name" value="BLL5662 PROTEIN-RELATED"/>
    <property type="match status" value="1"/>
</dbReference>
<reference evidence="3 5" key="1">
    <citation type="submission" date="2015-09" db="EMBL/GenBank/DDBJ databases">
        <authorList>
            <person name="Rodrigo-Torres L."/>
            <person name="Arahal D.R."/>
        </authorList>
    </citation>
    <scope>NUCLEOTIDE SEQUENCE [LARGE SCALE GENOMIC DNA]</scope>
    <source>
        <strain evidence="3 5">CECT 5118</strain>
    </source>
</reference>
<evidence type="ECO:0000313" key="3">
    <source>
        <dbReference type="EMBL" id="CUH67222.1"/>
    </source>
</evidence>
<feature type="domain" description="VWFA" evidence="2">
    <location>
        <begin position="223"/>
        <end position="384"/>
    </location>
</feature>
<dbReference type="InterPro" id="IPR008912">
    <property type="entry name" value="Uncharacterised_CoxE"/>
</dbReference>